<dbReference type="Pfam" id="PF00168">
    <property type="entry name" value="C2"/>
    <property type="match status" value="1"/>
</dbReference>
<keyword evidence="4" id="KW-1185">Reference proteome</keyword>
<dbReference type="InterPro" id="IPR044750">
    <property type="entry name" value="C2_SRC2/BAP"/>
</dbReference>
<dbReference type="PANTHER" id="PTHR32246:SF68">
    <property type="entry name" value="OS01G0853800 PROTEIN"/>
    <property type="match status" value="1"/>
</dbReference>
<dbReference type="PROSITE" id="PS50004">
    <property type="entry name" value="C2"/>
    <property type="match status" value="1"/>
</dbReference>
<dbReference type="InterPro" id="IPR035892">
    <property type="entry name" value="C2_domain_sf"/>
</dbReference>
<dbReference type="OrthoDB" id="67700at2759"/>
<dbReference type="Proteomes" id="UP000188354">
    <property type="component" value="Chromosome LG11"/>
</dbReference>
<dbReference type="SUPFAM" id="SSF49562">
    <property type="entry name" value="C2 domain (Calcium/lipid-binding domain, CaLB)"/>
    <property type="match status" value="1"/>
</dbReference>
<reference evidence="3 4" key="1">
    <citation type="journal article" date="2017" name="Plant Biotechnol. J.">
        <title>A comprehensive draft genome sequence for lupin (Lupinus angustifolius), an emerging health food: insights into plant-microbe interactions and legume evolution.</title>
        <authorList>
            <person name="Hane J.K."/>
            <person name="Ming Y."/>
            <person name="Kamphuis L.G."/>
            <person name="Nelson M.N."/>
            <person name="Garg G."/>
            <person name="Atkins C.A."/>
            <person name="Bayer P.E."/>
            <person name="Bravo A."/>
            <person name="Bringans S."/>
            <person name="Cannon S."/>
            <person name="Edwards D."/>
            <person name="Foley R."/>
            <person name="Gao L.L."/>
            <person name="Harrison M.J."/>
            <person name="Huang W."/>
            <person name="Hurgobin B."/>
            <person name="Li S."/>
            <person name="Liu C.W."/>
            <person name="McGrath A."/>
            <person name="Morahan G."/>
            <person name="Murray J."/>
            <person name="Weller J."/>
            <person name="Jian J."/>
            <person name="Singh K.B."/>
        </authorList>
    </citation>
    <scope>NUCLEOTIDE SEQUENCE [LARGE SCALE GENOMIC DNA]</scope>
    <source>
        <strain evidence="4">cv. Tanjil</strain>
        <tissue evidence="3">Whole plant</tissue>
    </source>
</reference>
<evidence type="ECO:0000313" key="4">
    <source>
        <dbReference type="Proteomes" id="UP000188354"/>
    </source>
</evidence>
<dbReference type="InterPro" id="IPR000008">
    <property type="entry name" value="C2_dom"/>
</dbReference>
<dbReference type="EMBL" id="CM007371">
    <property type="protein sequence ID" value="OIW02713.1"/>
    <property type="molecule type" value="Genomic_DNA"/>
</dbReference>
<name>A0A4P1R5C9_LUPAN</name>
<protein>
    <recommendedName>
        <fullName evidence="2">C2 domain-containing protein</fullName>
    </recommendedName>
</protein>
<gene>
    <name evidence="3" type="ORF">TanjilG_29489</name>
</gene>
<evidence type="ECO:0000259" key="2">
    <source>
        <dbReference type="PROSITE" id="PS50004"/>
    </source>
</evidence>
<dbReference type="AlphaFoldDB" id="A0A4P1R5C9"/>
<feature type="region of interest" description="Disordered" evidence="1">
    <location>
        <begin position="216"/>
        <end position="246"/>
    </location>
</feature>
<dbReference type="KEGG" id="lang:109360308"/>
<organism evidence="3 4">
    <name type="scientific">Lupinus angustifolius</name>
    <name type="common">Narrow-leaved blue lupine</name>
    <dbReference type="NCBI Taxonomy" id="3871"/>
    <lineage>
        <taxon>Eukaryota</taxon>
        <taxon>Viridiplantae</taxon>
        <taxon>Streptophyta</taxon>
        <taxon>Embryophyta</taxon>
        <taxon>Tracheophyta</taxon>
        <taxon>Spermatophyta</taxon>
        <taxon>Magnoliopsida</taxon>
        <taxon>eudicotyledons</taxon>
        <taxon>Gunneridae</taxon>
        <taxon>Pentapetalae</taxon>
        <taxon>rosids</taxon>
        <taxon>fabids</taxon>
        <taxon>Fabales</taxon>
        <taxon>Fabaceae</taxon>
        <taxon>Papilionoideae</taxon>
        <taxon>50 kb inversion clade</taxon>
        <taxon>genistoids sensu lato</taxon>
        <taxon>core genistoids</taxon>
        <taxon>Genisteae</taxon>
        <taxon>Lupinus</taxon>
    </lineage>
</organism>
<dbReference type="SMART" id="SM00239">
    <property type="entry name" value="C2"/>
    <property type="match status" value="1"/>
</dbReference>
<accession>A0A4P1R5C9</accession>
<dbReference type="PANTHER" id="PTHR32246">
    <property type="entry name" value="INGRESSION PROTEIN FIC1"/>
    <property type="match status" value="1"/>
</dbReference>
<proteinExistence type="predicted"/>
<feature type="domain" description="C2" evidence="2">
    <location>
        <begin position="1"/>
        <end position="116"/>
    </location>
</feature>
<evidence type="ECO:0000313" key="3">
    <source>
        <dbReference type="EMBL" id="OIW02713.1"/>
    </source>
</evidence>
<dbReference type="CDD" id="cd04051">
    <property type="entry name" value="C2_SRC2_like"/>
    <property type="match status" value="1"/>
</dbReference>
<dbReference type="STRING" id="3871.A0A4P1R5C9"/>
<dbReference type="GO" id="GO:0006952">
    <property type="term" value="P:defense response"/>
    <property type="evidence" value="ECO:0007669"/>
    <property type="project" value="InterPro"/>
</dbReference>
<evidence type="ECO:0000256" key="1">
    <source>
        <dbReference type="SAM" id="MobiDB-lite"/>
    </source>
</evidence>
<sequence length="313" mass="34108">MACSRPPPSKSLDLDLTIVSAKHLKNVNWKNGILKPYVVFWVDPDRRLATKSDDSGSTKPVWNERFTLPLPHPLNDTFLNLEIFHSQSSDTAKPLVASLHLPLKDIHHLTDPTRIRKFTLNRPSGRPDGKIYLKLGLLGRPIQTLDHVSTSPSVLGYTPPTLPPHNPIAPPSLRDYRGFSPSISHLPSYPSYSTYTSYSDAYSSSGYYPGYYSGAPPPPPPSRPFLDRPLGYGSGPSGPSAPIDYSSYEKPRSAKVGMGIGAGLAVGAVAGAVGGIALEEGVNYEEEKISERVESAANLAASRDDYSEYRVDY</sequence>
<dbReference type="Gene3D" id="2.60.40.150">
    <property type="entry name" value="C2 domain"/>
    <property type="match status" value="1"/>
</dbReference>
<dbReference type="Gramene" id="OIW02713">
    <property type="protein sequence ID" value="OIW02713"/>
    <property type="gene ID" value="TanjilG_29489"/>
</dbReference>